<dbReference type="Gene3D" id="1.25.40.10">
    <property type="entry name" value="Tetratricopeptide repeat domain"/>
    <property type="match status" value="3"/>
</dbReference>
<dbReference type="PROSITE" id="PS00107">
    <property type="entry name" value="PROTEIN_KINASE_ATP"/>
    <property type="match status" value="1"/>
</dbReference>
<accession>A0AAV9U9I7</accession>
<dbReference type="InterPro" id="IPR011990">
    <property type="entry name" value="TPR-like_helical_dom_sf"/>
</dbReference>
<dbReference type="AlphaFoldDB" id="A0AAV9U9I7"/>
<dbReference type="PANTHER" id="PTHR24359">
    <property type="entry name" value="SERINE/THREONINE-PROTEIN KINASE SBK1"/>
    <property type="match status" value="1"/>
</dbReference>
<dbReference type="Pfam" id="PF13374">
    <property type="entry name" value="TPR_10"/>
    <property type="match status" value="1"/>
</dbReference>
<feature type="domain" description="Protein kinase" evidence="4">
    <location>
        <begin position="131"/>
        <end position="432"/>
    </location>
</feature>
<comment type="caution">
    <text evidence="5">The sequence shown here is derived from an EMBL/GenBank/DDBJ whole genome shotgun (WGS) entry which is preliminary data.</text>
</comment>
<dbReference type="PROSITE" id="PS50011">
    <property type="entry name" value="PROTEIN_KINASE_DOM"/>
    <property type="match status" value="1"/>
</dbReference>
<proteinExistence type="predicted"/>
<dbReference type="EMBL" id="JAVHNS010000014">
    <property type="protein sequence ID" value="KAK6335995.1"/>
    <property type="molecule type" value="Genomic_DNA"/>
</dbReference>
<evidence type="ECO:0000313" key="6">
    <source>
        <dbReference type="Proteomes" id="UP001373714"/>
    </source>
</evidence>
<organism evidence="5 6">
    <name type="scientific">Orbilia blumenaviensis</name>
    <dbReference type="NCBI Taxonomy" id="1796055"/>
    <lineage>
        <taxon>Eukaryota</taxon>
        <taxon>Fungi</taxon>
        <taxon>Dikarya</taxon>
        <taxon>Ascomycota</taxon>
        <taxon>Pezizomycotina</taxon>
        <taxon>Orbiliomycetes</taxon>
        <taxon>Orbiliales</taxon>
        <taxon>Orbiliaceae</taxon>
        <taxon>Orbilia</taxon>
    </lineage>
</organism>
<feature type="binding site" evidence="3">
    <location>
        <position position="168"/>
    </location>
    <ligand>
        <name>ATP</name>
        <dbReference type="ChEBI" id="CHEBI:30616"/>
    </ligand>
</feature>
<keyword evidence="6" id="KW-1185">Reference proteome</keyword>
<dbReference type="SMART" id="SM00220">
    <property type="entry name" value="S_TKc"/>
    <property type="match status" value="1"/>
</dbReference>
<dbReference type="SUPFAM" id="SSF48452">
    <property type="entry name" value="TPR-like"/>
    <property type="match status" value="2"/>
</dbReference>
<dbReference type="CDD" id="cd00180">
    <property type="entry name" value="PKc"/>
    <property type="match status" value="1"/>
</dbReference>
<dbReference type="GO" id="GO:0005524">
    <property type="term" value="F:ATP binding"/>
    <property type="evidence" value="ECO:0007669"/>
    <property type="project" value="UniProtKB-UniRule"/>
</dbReference>
<sequence>MENKDSVSIGALRRTFTDQSLDVVELAETLSTSSISQDILVLGSESVKDDTSICDSWEEVSTGEISRSNTTSSISADYAYDPSASSGLTSFFSRGTFSSSASIGNYTRSYDIIDFLAVAQHRRLSLIPFNWNPASEVGLGGTAKITQAATVSLVYGNGVENELRYVVKRFQAEGARHQDRDMAYQGLLSEAYILGHPVVRHHPNINSMEGIAFDVISDEAWPVLLFRMSKHGDLRQFMRTEEGKRLSFEDRVRLCWEIGQAILLMHSWYCIHGDLKPENILIFQDEDQKFLAKVTDFGYSSVFAQGNETLEITLARSWPWTAPEVEENSRVTFEQGKSADIFSYGLICAWLLCYDRLPTKEPQKFGPDMEEFAILKRDPNLIEKVTHSVWRYVEGNSTESLAVTSLFELTLARDRNKRDLKAPLDNLGLPFGFKRTTQPIHQEYGRSSILMTYAEFDLVKMLSQLRFCGEEVRKSIFESLKSRAQNGPNSASVQKAAYDLALSYYIGFGTSIDKDESVKWLHISNRSQESLDEIVKMMAADSLSLYYAANEKTHYSAYLKSRGETSIPAPVVSAIFNQERSEDIDEDELGLRGTGEIIVLMENIRYQLYRMIGYIYDGPDKWLKPGWMSGVHGIKMNFHGRYKNKPLIIGEALKITITPENPKRMEDHIKAVVESLEAKTSILSLEHEDTLRDLLALSHLYTECGRWDDAESLLISIVGIQRDFLGPDNPLTLRSMERLAKVLIEKLCWKEAEDVTFQIVDIRMAISRTQLEHHRFSMEILMDLIKGYSANDMEELTELPWKKLLEVFRAGARIGGKTELVLLAMLKLAQVYMKNQKFEEAERLLEELVHKAEEFYGKETTSVFEAKYFLAAAYILQSDENPEMFLKAHELLIEIRNFLSNLSDSKSSSTGQNFVHRVDIGSLRSNTENLWSLIEGRLDSSRTIDAVQKAEEALENLPEDSPDRTDVLATLSEALVARFNLLNDQDDLDTGIMWAEQALLILPEDHPRRAQRLADLGSALWHRYIFNPSFSDLETSIRYAEESVLSTEDGDFLLAERLQVLVARLDERYEKYEDLDDLNKAIVFLEQLTYLIGEDDEKYTYWIYKLGIWYKQKWKLFDDQGDLDEAINALERLEPVKDTLKRATLFSIYTELANLYGDRVSISQTGNDLDKAIAKFEECLEIAGNGETGILDELEGMGFSYGSTAADLAFFYLIRFSRGQNFVDLTNAKERIEIAEALVPLENQERGKVEGTKIIIRRICDKVESGEDWTQIAL</sequence>
<evidence type="ECO:0000256" key="1">
    <source>
        <dbReference type="ARBA" id="ARBA00022741"/>
    </source>
</evidence>
<dbReference type="InterPro" id="IPR011009">
    <property type="entry name" value="Kinase-like_dom_sf"/>
</dbReference>
<evidence type="ECO:0000259" key="4">
    <source>
        <dbReference type="PROSITE" id="PS50011"/>
    </source>
</evidence>
<dbReference type="Pfam" id="PF00069">
    <property type="entry name" value="Pkinase"/>
    <property type="match status" value="1"/>
</dbReference>
<gene>
    <name evidence="5" type="ORF">TWF730_003368</name>
</gene>
<evidence type="ECO:0000256" key="2">
    <source>
        <dbReference type="ARBA" id="ARBA00022840"/>
    </source>
</evidence>
<dbReference type="InterPro" id="IPR008271">
    <property type="entry name" value="Ser/Thr_kinase_AS"/>
</dbReference>
<keyword evidence="2 3" id="KW-0067">ATP-binding</keyword>
<dbReference type="Proteomes" id="UP001373714">
    <property type="component" value="Unassembled WGS sequence"/>
</dbReference>
<name>A0AAV9U9I7_9PEZI</name>
<dbReference type="Gene3D" id="1.10.510.10">
    <property type="entry name" value="Transferase(Phosphotransferase) domain 1"/>
    <property type="match status" value="1"/>
</dbReference>
<dbReference type="InterPro" id="IPR000719">
    <property type="entry name" value="Prot_kinase_dom"/>
</dbReference>
<keyword evidence="1 3" id="KW-0547">Nucleotide-binding</keyword>
<evidence type="ECO:0000256" key="3">
    <source>
        <dbReference type="PROSITE-ProRule" id="PRU10141"/>
    </source>
</evidence>
<dbReference type="SUPFAM" id="SSF56112">
    <property type="entry name" value="Protein kinase-like (PK-like)"/>
    <property type="match status" value="1"/>
</dbReference>
<dbReference type="Pfam" id="PF13176">
    <property type="entry name" value="TPR_7"/>
    <property type="match status" value="1"/>
</dbReference>
<dbReference type="InterPro" id="IPR019734">
    <property type="entry name" value="TPR_rpt"/>
</dbReference>
<dbReference type="PANTHER" id="PTHR24359:SF1">
    <property type="entry name" value="INHIBITOR OF NUCLEAR FACTOR KAPPA-B KINASE EPSILON SUBUNIT HOMOLOG 1-RELATED"/>
    <property type="match status" value="1"/>
</dbReference>
<dbReference type="InterPro" id="IPR017441">
    <property type="entry name" value="Protein_kinase_ATP_BS"/>
</dbReference>
<dbReference type="PROSITE" id="PS00108">
    <property type="entry name" value="PROTEIN_KINASE_ST"/>
    <property type="match status" value="1"/>
</dbReference>
<evidence type="ECO:0000313" key="5">
    <source>
        <dbReference type="EMBL" id="KAK6335995.1"/>
    </source>
</evidence>
<dbReference type="GO" id="GO:0004674">
    <property type="term" value="F:protein serine/threonine kinase activity"/>
    <property type="evidence" value="ECO:0007669"/>
    <property type="project" value="TreeGrafter"/>
</dbReference>
<protein>
    <recommendedName>
        <fullName evidence="4">Protein kinase domain-containing protein</fullName>
    </recommendedName>
</protein>
<reference evidence="5 6" key="1">
    <citation type="submission" date="2019-10" db="EMBL/GenBank/DDBJ databases">
        <authorList>
            <person name="Palmer J.M."/>
        </authorList>
    </citation>
    <scope>NUCLEOTIDE SEQUENCE [LARGE SCALE GENOMIC DNA]</scope>
    <source>
        <strain evidence="5 6">TWF730</strain>
    </source>
</reference>